<gene>
    <name evidence="1" type="ORF">Cantr_08315</name>
</gene>
<dbReference type="EMBL" id="QLNQ01000026">
    <property type="protein sequence ID" value="RCK60562.1"/>
    <property type="molecule type" value="Genomic_DNA"/>
</dbReference>
<sequence length="82" mass="9319">MAYPEYVDGKPPVVTLKEYDGASWAPTTCLDFRNNEYVVVIMETPETIVATIDRLDAPVLDKIFKSAHETHEKQKQDGSYNK</sequence>
<proteinExistence type="predicted"/>
<dbReference type="Proteomes" id="UP000253472">
    <property type="component" value="Unassembled WGS sequence"/>
</dbReference>
<accession>A0A367Y688</accession>
<keyword evidence="2" id="KW-1185">Reference proteome</keyword>
<evidence type="ECO:0000313" key="1">
    <source>
        <dbReference type="EMBL" id="RCK60562.1"/>
    </source>
</evidence>
<comment type="caution">
    <text evidence="1">The sequence shown here is derived from an EMBL/GenBank/DDBJ whole genome shotgun (WGS) entry which is preliminary data.</text>
</comment>
<organism evidence="1 2">
    <name type="scientific">Candida viswanathii</name>
    <dbReference type="NCBI Taxonomy" id="5486"/>
    <lineage>
        <taxon>Eukaryota</taxon>
        <taxon>Fungi</taxon>
        <taxon>Dikarya</taxon>
        <taxon>Ascomycota</taxon>
        <taxon>Saccharomycotina</taxon>
        <taxon>Pichiomycetes</taxon>
        <taxon>Debaryomycetaceae</taxon>
        <taxon>Candida/Lodderomyces clade</taxon>
        <taxon>Candida</taxon>
    </lineage>
</organism>
<reference evidence="1 2" key="1">
    <citation type="submission" date="2018-06" db="EMBL/GenBank/DDBJ databases">
        <title>Whole genome sequencing of Candida tropicalis (genome annotated by CSBL at Korea University).</title>
        <authorList>
            <person name="Ahn J."/>
        </authorList>
    </citation>
    <scope>NUCLEOTIDE SEQUENCE [LARGE SCALE GENOMIC DNA]</scope>
    <source>
        <strain evidence="1 2">ATCC 20962</strain>
    </source>
</reference>
<evidence type="ECO:0000313" key="2">
    <source>
        <dbReference type="Proteomes" id="UP000253472"/>
    </source>
</evidence>
<dbReference type="OrthoDB" id="3978952at2759"/>
<protein>
    <submittedName>
        <fullName evidence="1">Uncharacterized protein</fullName>
    </submittedName>
</protein>
<name>A0A367Y688_9ASCO</name>
<dbReference type="AlphaFoldDB" id="A0A367Y688"/>